<dbReference type="PANTHER" id="PTHR30337:SF0">
    <property type="entry name" value="NUCLEASE SBCCD SUBUNIT D"/>
    <property type="match status" value="1"/>
</dbReference>
<dbReference type="PANTHER" id="PTHR30337">
    <property type="entry name" value="COMPONENT OF ATP-DEPENDENT DSDNA EXONUCLEASE"/>
    <property type="match status" value="1"/>
</dbReference>
<name>A1RR97_PYRIL</name>
<organism evidence="5 6">
    <name type="scientific">Pyrobaculum islandicum (strain DSM 4184 / JCM 9189 / GEO3)</name>
    <dbReference type="NCBI Taxonomy" id="384616"/>
    <lineage>
        <taxon>Archaea</taxon>
        <taxon>Thermoproteota</taxon>
        <taxon>Thermoprotei</taxon>
        <taxon>Thermoproteales</taxon>
        <taxon>Thermoproteaceae</taxon>
        <taxon>Pyrobaculum</taxon>
    </lineage>
</organism>
<dbReference type="STRING" id="384616.Pisl_0301"/>
<dbReference type="GeneID" id="4618268"/>
<keyword evidence="1" id="KW-0540">Nuclease</keyword>
<dbReference type="CDD" id="cd00840">
    <property type="entry name" value="MPP_Mre11_N"/>
    <property type="match status" value="1"/>
</dbReference>
<feature type="domain" description="Calcineurin-like phosphoesterase" evidence="4">
    <location>
        <begin position="1"/>
        <end position="116"/>
    </location>
</feature>
<dbReference type="OrthoDB" id="11638at2157"/>
<protein>
    <submittedName>
        <fullName evidence="5">Metallophosphoesterase</fullName>
    </submittedName>
</protein>
<evidence type="ECO:0000259" key="4">
    <source>
        <dbReference type="Pfam" id="PF00149"/>
    </source>
</evidence>
<evidence type="ECO:0000256" key="3">
    <source>
        <dbReference type="ARBA" id="ARBA00022839"/>
    </source>
</evidence>
<keyword evidence="3" id="KW-0269">Exonuclease</keyword>
<dbReference type="InterPro" id="IPR050535">
    <property type="entry name" value="DNA_Repair-Maintenance_Comp"/>
</dbReference>
<accession>A1RR97</accession>
<dbReference type="RefSeq" id="WP_011762056.1">
    <property type="nucleotide sequence ID" value="NC_008701.1"/>
</dbReference>
<dbReference type="Gene3D" id="3.60.21.10">
    <property type="match status" value="1"/>
</dbReference>
<dbReference type="HOGENOM" id="CLU_730803_0_0_2"/>
<evidence type="ECO:0000313" key="5">
    <source>
        <dbReference type="EMBL" id="ABL87479.1"/>
    </source>
</evidence>
<dbReference type="InterPro" id="IPR029052">
    <property type="entry name" value="Metallo-depent_PP-like"/>
</dbReference>
<proteinExistence type="predicted"/>
<gene>
    <name evidence="5" type="ordered locus">Pisl_0301</name>
</gene>
<evidence type="ECO:0000256" key="1">
    <source>
        <dbReference type="ARBA" id="ARBA00022722"/>
    </source>
</evidence>
<keyword evidence="6" id="KW-1185">Reference proteome</keyword>
<dbReference type="SUPFAM" id="SSF56300">
    <property type="entry name" value="Metallo-dependent phosphatases"/>
    <property type="match status" value="1"/>
</dbReference>
<evidence type="ECO:0000313" key="6">
    <source>
        <dbReference type="Proteomes" id="UP000002595"/>
    </source>
</evidence>
<dbReference type="EMBL" id="CP000504">
    <property type="protein sequence ID" value="ABL87479.1"/>
    <property type="molecule type" value="Genomic_DNA"/>
</dbReference>
<dbReference type="Proteomes" id="UP000002595">
    <property type="component" value="Chromosome"/>
</dbReference>
<dbReference type="eggNOG" id="arCOG00397">
    <property type="taxonomic scope" value="Archaea"/>
</dbReference>
<sequence length="386" mass="43603">MKILHISDAHLGRAQYHLPEREEDYFKAFDEALKRGKGADAVLITGDLFDLKRPSTKALVKFVEAIEAVDIPIYIIGGNHDFSYVRYRAEAGKCQRPAECLYDTALRLLDRLKLAKLLCWESVDAGGVYIFGACATPREYTAEYRRALQKMPPGAILAVHQAIEGVKARYPAEDDEYTMPQEVYHGLPYIHIAAGHIHDHMAKHPIGAVWAGSLEVWDVGEFETWDYRGGFEKAQDRAEKGAVLIDVAGKAVSLRDIPLSPGRPLYRVRLYVRERKEAYGAVEEATKLFDKPGAVVRVEVWGTLEEALRPRQLATLFTKALYVDVVDRTVTPQRAVALRGSAVEELWRIMKEKLGQHAEVVLRAMELLRDGEREAAYRLILKTLYD</sequence>
<dbReference type="InterPro" id="IPR004843">
    <property type="entry name" value="Calcineurin-like_PHP"/>
</dbReference>
<dbReference type="GO" id="GO:0004527">
    <property type="term" value="F:exonuclease activity"/>
    <property type="evidence" value="ECO:0007669"/>
    <property type="project" value="UniProtKB-KW"/>
</dbReference>
<dbReference type="Pfam" id="PF00149">
    <property type="entry name" value="Metallophos"/>
    <property type="match status" value="1"/>
</dbReference>
<dbReference type="InterPro" id="IPR041796">
    <property type="entry name" value="Mre11_N"/>
</dbReference>
<evidence type="ECO:0000256" key="2">
    <source>
        <dbReference type="ARBA" id="ARBA00022801"/>
    </source>
</evidence>
<dbReference type="AlphaFoldDB" id="A1RR97"/>
<keyword evidence="2" id="KW-0378">Hydrolase</keyword>
<dbReference type="KEGG" id="pis:Pisl_0301"/>
<reference evidence="5" key="1">
    <citation type="submission" date="2006-12" db="EMBL/GenBank/DDBJ databases">
        <title>Complete sequence of Pyrobaculum islandicum DSM 4184.</title>
        <authorList>
            <person name="Copeland A."/>
            <person name="Lucas S."/>
            <person name="Lapidus A."/>
            <person name="Barry K."/>
            <person name="Detter J.C."/>
            <person name="Glavina del Rio T."/>
            <person name="Dalin E."/>
            <person name="Tice H."/>
            <person name="Pitluck S."/>
            <person name="Meincke L."/>
            <person name="Brettin T."/>
            <person name="Bruce D."/>
            <person name="Han C."/>
            <person name="Tapia R."/>
            <person name="Gilna P."/>
            <person name="Schmutz J."/>
            <person name="Larimer F."/>
            <person name="Land M."/>
            <person name="Hauser L."/>
            <person name="Kyrpides N."/>
            <person name="Mikhailova N."/>
            <person name="Cozen A.E."/>
            <person name="Fitz-Gibbon S.T."/>
            <person name="House C.H."/>
            <person name="Saltikov C."/>
            <person name="Lowe T."/>
            <person name="Richardson P."/>
        </authorList>
    </citation>
    <scope>NUCLEOTIDE SEQUENCE [LARGE SCALE GENOMIC DNA]</scope>
    <source>
        <strain evidence="5">DSM 4184</strain>
    </source>
</reference>